<gene>
    <name evidence="2" type="ORF">niasHS_018102</name>
</gene>
<feature type="domain" description="Ubiquitin-like" evidence="1">
    <location>
        <begin position="1"/>
        <end position="74"/>
    </location>
</feature>
<dbReference type="PROSITE" id="PS50053">
    <property type="entry name" value="UBIQUITIN_2"/>
    <property type="match status" value="1"/>
</dbReference>
<evidence type="ECO:0000313" key="2">
    <source>
        <dbReference type="EMBL" id="KAL3069377.1"/>
    </source>
</evidence>
<dbReference type="InterPro" id="IPR000626">
    <property type="entry name" value="Ubiquitin-like_dom"/>
</dbReference>
<proteinExistence type="predicted"/>
<dbReference type="Pfam" id="PF00240">
    <property type="entry name" value="ubiquitin"/>
    <property type="match status" value="1"/>
</dbReference>
<keyword evidence="3" id="KW-1185">Reference proteome</keyword>
<protein>
    <recommendedName>
        <fullName evidence="1">Ubiquitin-like domain-containing protein</fullName>
    </recommendedName>
</protein>
<accession>A0ABD2HV79</accession>
<comment type="caution">
    <text evidence="2">The sequence shown here is derived from an EMBL/GenBank/DDBJ whole genome shotgun (WGS) entry which is preliminary data.</text>
</comment>
<dbReference type="SUPFAM" id="SSF54236">
    <property type="entry name" value="Ubiquitin-like"/>
    <property type="match status" value="1"/>
</dbReference>
<dbReference type="Proteomes" id="UP001620645">
    <property type="component" value="Unassembled WGS sequence"/>
</dbReference>
<evidence type="ECO:0000313" key="3">
    <source>
        <dbReference type="Proteomes" id="UP001620645"/>
    </source>
</evidence>
<dbReference type="AlphaFoldDB" id="A0ABD2HV79"/>
<name>A0ABD2HV79_HETSC</name>
<evidence type="ECO:0000259" key="1">
    <source>
        <dbReference type="PROSITE" id="PS50053"/>
    </source>
</evidence>
<organism evidence="2 3">
    <name type="scientific">Heterodera schachtii</name>
    <name type="common">Sugarbeet cyst nematode worm</name>
    <name type="synonym">Tylenchus schachtii</name>
    <dbReference type="NCBI Taxonomy" id="97005"/>
    <lineage>
        <taxon>Eukaryota</taxon>
        <taxon>Metazoa</taxon>
        <taxon>Ecdysozoa</taxon>
        <taxon>Nematoda</taxon>
        <taxon>Chromadorea</taxon>
        <taxon>Rhabditida</taxon>
        <taxon>Tylenchina</taxon>
        <taxon>Tylenchomorpha</taxon>
        <taxon>Tylenchoidea</taxon>
        <taxon>Heteroderidae</taxon>
        <taxon>Heteroderinae</taxon>
        <taxon>Heterodera</taxon>
    </lineage>
</organism>
<dbReference type="EMBL" id="JBICCN010000429">
    <property type="protein sequence ID" value="KAL3069377.1"/>
    <property type="molecule type" value="Genomic_DNA"/>
</dbReference>
<sequence>MPSPTGGFKIYVSLPVEVEDTDTVATLKQKIKVMTKIPPEQQTIRSEDIPNGHVLVDKNKLKDYKISIKSNVYLWKKFEISVWGKSKLYKVTTNGSNTVQSLKKEIKPKIDEDLNCLSGPIKLRRHTTDGTAVELRDNETLDECGINGVHDIYVTYV</sequence>
<dbReference type="CDD" id="cd17039">
    <property type="entry name" value="Ubl_ubiquitin_like"/>
    <property type="match status" value="1"/>
</dbReference>
<dbReference type="InterPro" id="IPR029071">
    <property type="entry name" value="Ubiquitin-like_domsf"/>
</dbReference>
<dbReference type="Gene3D" id="3.10.20.90">
    <property type="entry name" value="Phosphatidylinositol 3-kinase Catalytic Subunit, Chain A, domain 1"/>
    <property type="match status" value="1"/>
</dbReference>
<reference evidence="2 3" key="1">
    <citation type="submission" date="2024-10" db="EMBL/GenBank/DDBJ databases">
        <authorList>
            <person name="Kim D."/>
        </authorList>
    </citation>
    <scope>NUCLEOTIDE SEQUENCE [LARGE SCALE GENOMIC DNA]</scope>
    <source>
        <strain evidence="2">Taebaek</strain>
    </source>
</reference>